<evidence type="ECO:0000256" key="3">
    <source>
        <dbReference type="ARBA" id="ARBA00022597"/>
    </source>
</evidence>
<proteinExistence type="inferred from homology"/>
<keyword evidence="3 5" id="KW-0762">Sugar transport</keyword>
<dbReference type="PANTHER" id="PTHR30061">
    <property type="entry name" value="MALTOSE-BINDING PERIPLASMIC PROTEIN"/>
    <property type="match status" value="1"/>
</dbReference>
<keyword evidence="4 5" id="KW-0732">Signal</keyword>
<keyword evidence="7" id="KW-1185">Reference proteome</keyword>
<dbReference type="InterPro" id="IPR006059">
    <property type="entry name" value="SBP"/>
</dbReference>
<dbReference type="EMBL" id="SACT01000003">
    <property type="protein sequence ID" value="RVT51520.1"/>
    <property type="molecule type" value="Genomic_DNA"/>
</dbReference>
<dbReference type="NCBIfam" id="NF007011">
    <property type="entry name" value="PRK09474.1"/>
    <property type="match status" value="1"/>
</dbReference>
<comment type="subcellular location">
    <subcellularLocation>
        <location evidence="5">Periplasm</location>
    </subcellularLocation>
</comment>
<dbReference type="PRINTS" id="PR00181">
    <property type="entry name" value="MALTOSEBP"/>
</dbReference>
<dbReference type="PROSITE" id="PS51318">
    <property type="entry name" value="TAT"/>
    <property type="match status" value="1"/>
</dbReference>
<dbReference type="Pfam" id="PF13416">
    <property type="entry name" value="SBP_bac_8"/>
    <property type="match status" value="1"/>
</dbReference>
<keyword evidence="5" id="KW-0574">Periplasm</keyword>
<organism evidence="6 7">
    <name type="scientific">Rubrivivax albus</name>
    <dbReference type="NCBI Taxonomy" id="2499835"/>
    <lineage>
        <taxon>Bacteria</taxon>
        <taxon>Pseudomonadati</taxon>
        <taxon>Pseudomonadota</taxon>
        <taxon>Betaproteobacteria</taxon>
        <taxon>Burkholderiales</taxon>
        <taxon>Sphaerotilaceae</taxon>
        <taxon>Rubrivivax</taxon>
    </lineage>
</organism>
<dbReference type="InterPro" id="IPR006311">
    <property type="entry name" value="TAT_signal"/>
</dbReference>
<dbReference type="AlphaFoldDB" id="A0A3S2U8W6"/>
<dbReference type="OrthoDB" id="9766758at2"/>
<dbReference type="GO" id="GO:1901982">
    <property type="term" value="F:maltose binding"/>
    <property type="evidence" value="ECO:0007669"/>
    <property type="project" value="TreeGrafter"/>
</dbReference>
<dbReference type="GO" id="GO:0042597">
    <property type="term" value="C:periplasmic space"/>
    <property type="evidence" value="ECO:0007669"/>
    <property type="project" value="UniProtKB-SubCell"/>
</dbReference>
<comment type="similarity">
    <text evidence="1 5">Belongs to the bacterial solute-binding protein 1 family.</text>
</comment>
<sequence length="406" mass="44058">MRSSSASTAARRRTEPRRRLLLGATAAALAMPRALRAAPAPLVCWFTVEGAKAMRAVGERFTADTGVPVVVETPDEGPAKFQQAAGAGKGPDIYVYAHDRIGEWIAAGLLHAVDPSPDLWADIDPLAWRGFTLRGRTWGYPYAIEAITLIHNLALVPEPPRDWASLIALDDRLARDGRRAVLWDYTNGYFSWPLLAAHGGYAFRQRADGGWDPSDTGVANAGALQGARLLDRLIREGRMPTGSGYADMEAAMAQGRVAMVINGPWAWVNLRRVGMDFGIARIPALAGRPAAPFVGIKGLMINRATRQRELAVEFIEHYLLQPEGLRAIDRAEPIGAAASRRFFAQQTVDPRIAGIMDCARDGVPTPSVPEMGRFWAALKTALTNLTEGRQDPAAALQAAARRIRGE</sequence>
<evidence type="ECO:0000256" key="2">
    <source>
        <dbReference type="ARBA" id="ARBA00022448"/>
    </source>
</evidence>
<dbReference type="PANTHER" id="PTHR30061:SF50">
    <property type="entry name" value="MALTOSE_MALTODEXTRIN-BINDING PERIPLASMIC PROTEIN"/>
    <property type="match status" value="1"/>
</dbReference>
<evidence type="ECO:0000313" key="7">
    <source>
        <dbReference type="Proteomes" id="UP000288178"/>
    </source>
</evidence>
<dbReference type="Gene3D" id="3.40.190.10">
    <property type="entry name" value="Periplasmic binding protein-like II"/>
    <property type="match status" value="2"/>
</dbReference>
<dbReference type="GO" id="GO:0015144">
    <property type="term" value="F:carbohydrate transmembrane transporter activity"/>
    <property type="evidence" value="ECO:0007669"/>
    <property type="project" value="InterPro"/>
</dbReference>
<dbReference type="GO" id="GO:0055052">
    <property type="term" value="C:ATP-binding cassette (ABC) transporter complex, substrate-binding subunit-containing"/>
    <property type="evidence" value="ECO:0007669"/>
    <property type="project" value="TreeGrafter"/>
</dbReference>
<evidence type="ECO:0000256" key="5">
    <source>
        <dbReference type="RuleBase" id="RU365005"/>
    </source>
</evidence>
<comment type="function">
    <text evidence="5">Part of the ABC transporter complex MalEFGK involved in maltose/maltodextrin import. Binds maltose and higher maltodextrins.</text>
</comment>
<accession>A0A3S2U8W6</accession>
<dbReference type="GO" id="GO:0015768">
    <property type="term" value="P:maltose transport"/>
    <property type="evidence" value="ECO:0007669"/>
    <property type="project" value="TreeGrafter"/>
</dbReference>
<reference evidence="6 7" key="1">
    <citation type="submission" date="2019-01" db="EMBL/GenBank/DDBJ databases">
        <authorList>
            <person name="Chen W.-M."/>
        </authorList>
    </citation>
    <scope>NUCLEOTIDE SEQUENCE [LARGE SCALE GENOMIC DNA]</scope>
    <source>
        <strain evidence="6 7">ICH-3</strain>
    </source>
</reference>
<gene>
    <name evidence="6" type="primary">malE</name>
    <name evidence="6" type="ORF">ENE75_11905</name>
</gene>
<evidence type="ECO:0000313" key="6">
    <source>
        <dbReference type="EMBL" id="RVT51520.1"/>
    </source>
</evidence>
<protein>
    <recommendedName>
        <fullName evidence="5">Maltodextrin-binding protein</fullName>
    </recommendedName>
</protein>
<dbReference type="InterPro" id="IPR006060">
    <property type="entry name" value="Maltose/Cyclodextrin-bd"/>
</dbReference>
<dbReference type="SUPFAM" id="SSF53850">
    <property type="entry name" value="Periplasmic binding protein-like II"/>
    <property type="match status" value="1"/>
</dbReference>
<dbReference type="GO" id="GO:0042956">
    <property type="term" value="P:maltodextrin transmembrane transport"/>
    <property type="evidence" value="ECO:0007669"/>
    <property type="project" value="TreeGrafter"/>
</dbReference>
<evidence type="ECO:0000256" key="4">
    <source>
        <dbReference type="ARBA" id="ARBA00022729"/>
    </source>
</evidence>
<feature type="chain" id="PRO_5018381031" description="Maltodextrin-binding protein" evidence="5">
    <location>
        <begin position="38"/>
        <end position="406"/>
    </location>
</feature>
<comment type="caution">
    <text evidence="6">The sequence shown here is derived from an EMBL/GenBank/DDBJ whole genome shotgun (WGS) entry which is preliminary data.</text>
</comment>
<dbReference type="RefSeq" id="WP_128198521.1">
    <property type="nucleotide sequence ID" value="NZ_SACT01000003.1"/>
</dbReference>
<feature type="signal peptide" evidence="5">
    <location>
        <begin position="1"/>
        <end position="37"/>
    </location>
</feature>
<dbReference type="Proteomes" id="UP000288178">
    <property type="component" value="Unassembled WGS sequence"/>
</dbReference>
<evidence type="ECO:0000256" key="1">
    <source>
        <dbReference type="ARBA" id="ARBA00008520"/>
    </source>
</evidence>
<keyword evidence="2 5" id="KW-0813">Transport</keyword>
<name>A0A3S2U8W6_9BURK</name>